<protein>
    <submittedName>
        <fullName evidence="7">Lysine exporter protein (LYSE/YGGA)</fullName>
    </submittedName>
</protein>
<dbReference type="PIRSF" id="PIRSF006324">
    <property type="entry name" value="LeuE"/>
    <property type="match status" value="1"/>
</dbReference>
<dbReference type="KEGG" id="gob:Gobs_2223"/>
<proteinExistence type="predicted"/>
<accession>D2SG01</accession>
<evidence type="ECO:0000313" key="7">
    <source>
        <dbReference type="EMBL" id="ADB74906.1"/>
    </source>
</evidence>
<evidence type="ECO:0000313" key="8">
    <source>
        <dbReference type="Proteomes" id="UP000001382"/>
    </source>
</evidence>
<dbReference type="OrthoDB" id="9784202at2"/>
<keyword evidence="3 6" id="KW-0812">Transmembrane</keyword>
<dbReference type="EMBL" id="CP001867">
    <property type="protein sequence ID" value="ADB74906.1"/>
    <property type="molecule type" value="Genomic_DNA"/>
</dbReference>
<evidence type="ECO:0000256" key="2">
    <source>
        <dbReference type="ARBA" id="ARBA00022475"/>
    </source>
</evidence>
<dbReference type="eggNOG" id="COG1280">
    <property type="taxonomic scope" value="Bacteria"/>
</dbReference>
<feature type="transmembrane region" description="Helical" evidence="6">
    <location>
        <begin position="41"/>
        <end position="66"/>
    </location>
</feature>
<dbReference type="GO" id="GO:0015171">
    <property type="term" value="F:amino acid transmembrane transporter activity"/>
    <property type="evidence" value="ECO:0007669"/>
    <property type="project" value="TreeGrafter"/>
</dbReference>
<dbReference type="RefSeq" id="WP_012948341.1">
    <property type="nucleotide sequence ID" value="NC_013757.1"/>
</dbReference>
<dbReference type="STRING" id="526225.Gobs_2223"/>
<feature type="transmembrane region" description="Helical" evidence="6">
    <location>
        <begin position="148"/>
        <end position="168"/>
    </location>
</feature>
<evidence type="ECO:0000256" key="5">
    <source>
        <dbReference type="ARBA" id="ARBA00023136"/>
    </source>
</evidence>
<reference evidence="7 8" key="1">
    <citation type="journal article" date="2010" name="Stand. Genomic Sci.">
        <title>Complete genome sequence of Geodermatophilus obscurus type strain (G-20).</title>
        <authorList>
            <person name="Ivanova N."/>
            <person name="Sikorski J."/>
            <person name="Jando M."/>
            <person name="Munk C."/>
            <person name="Lapidus A."/>
            <person name="Glavina Del Rio T."/>
            <person name="Copeland A."/>
            <person name="Tice H."/>
            <person name="Cheng J.-F."/>
            <person name="Lucas S."/>
            <person name="Chen F."/>
            <person name="Nolan M."/>
            <person name="Bruce D."/>
            <person name="Goodwin L."/>
            <person name="Pitluck S."/>
            <person name="Mavromatis K."/>
            <person name="Mikhailova N."/>
            <person name="Pati A."/>
            <person name="Chen A."/>
            <person name="Palaniappan K."/>
            <person name="Land M."/>
            <person name="Hauser L."/>
            <person name="Chang Y.-J."/>
            <person name="Jeffries C.D."/>
            <person name="Meincke L."/>
            <person name="Brettin T."/>
            <person name="Detter J.C."/>
            <person name="Detter J.C."/>
            <person name="Rohde M."/>
            <person name="Goeker M."/>
            <person name="Bristow J."/>
            <person name="Eisen J.A."/>
            <person name="Markowitz V."/>
            <person name="Hugenholtz P."/>
            <person name="Kyrpides N.C."/>
            <person name="Klenk H.-P."/>
        </authorList>
    </citation>
    <scope>NUCLEOTIDE SEQUENCE [LARGE SCALE GENOMIC DNA]</scope>
    <source>
        <strain evidence="8">ATCC 25078 / DSM 43160 / JCM 3152 / KCC A-0152 / KCTC 9177 / NBRC 13315 / NRRL B-3577 / G-20</strain>
    </source>
</reference>
<evidence type="ECO:0000256" key="4">
    <source>
        <dbReference type="ARBA" id="ARBA00022989"/>
    </source>
</evidence>
<dbReference type="Proteomes" id="UP000001382">
    <property type="component" value="Chromosome"/>
</dbReference>
<name>D2SG01_GEOOG</name>
<evidence type="ECO:0000256" key="3">
    <source>
        <dbReference type="ARBA" id="ARBA00022692"/>
    </source>
</evidence>
<evidence type="ECO:0000256" key="6">
    <source>
        <dbReference type="SAM" id="Phobius"/>
    </source>
</evidence>
<feature type="transmembrane region" description="Helical" evidence="6">
    <location>
        <begin position="121"/>
        <end position="142"/>
    </location>
</feature>
<dbReference type="HOGENOM" id="CLU_079569_3_0_11"/>
<reference evidence="8" key="2">
    <citation type="submission" date="2010-01" db="EMBL/GenBank/DDBJ databases">
        <title>The complete genome of Geodermatophilus obscurus DSM 43160.</title>
        <authorList>
            <consortium name="US DOE Joint Genome Institute (JGI-PGF)"/>
            <person name="Lucas S."/>
            <person name="Copeland A."/>
            <person name="Lapidus A."/>
            <person name="Glavina del Rio T."/>
            <person name="Dalin E."/>
            <person name="Tice H."/>
            <person name="Bruce D."/>
            <person name="Goodwin L."/>
            <person name="Pitluck S."/>
            <person name="Kyrpides N."/>
            <person name="Mavromatis K."/>
            <person name="Ivanova N."/>
            <person name="Munk A.C."/>
            <person name="Brettin T."/>
            <person name="Detter J.C."/>
            <person name="Han C."/>
            <person name="Larimer F."/>
            <person name="Land M."/>
            <person name="Hauser L."/>
            <person name="Markowitz V."/>
            <person name="Cheng J.-F."/>
            <person name="Hugenholtz P."/>
            <person name="Woyke T."/>
            <person name="Wu D."/>
            <person name="Jando M."/>
            <person name="Schneider S."/>
            <person name="Klenk H.-P."/>
            <person name="Eisen J.A."/>
        </authorList>
    </citation>
    <scope>NUCLEOTIDE SEQUENCE [LARGE SCALE GENOMIC DNA]</scope>
    <source>
        <strain evidence="8">ATCC 25078 / DSM 43160 / JCM 3152 / KCC A-0152 / KCTC 9177 / NBRC 13315 / NRRL B-3577 / G-20</strain>
    </source>
</reference>
<sequence>MTWATYGSFLVFTVALVLVPGPDVAVTTRNTLAGGRTRGAWTAVGITSSNAVQGLAAAAGLGALVVRSQPLFEVIRWAGVGYLAYLGVQALRSAVADRYPADELTAGTGTAQRLAGWRQGFLSNITNPKVLVFYLAVLPQFLTPDSGVPTLVLLALTHAVLGLLYLLLLVAGMHRARAVLGRRRVRRALDAVTGTVLLGFGVRLATERG</sequence>
<dbReference type="InterPro" id="IPR001123">
    <property type="entry name" value="LeuE-type"/>
</dbReference>
<gene>
    <name evidence="7" type="ordered locus">Gobs_2223</name>
</gene>
<dbReference type="PANTHER" id="PTHR30086">
    <property type="entry name" value="ARGININE EXPORTER PROTEIN ARGO"/>
    <property type="match status" value="1"/>
</dbReference>
<keyword evidence="4 6" id="KW-1133">Transmembrane helix</keyword>
<keyword evidence="5 6" id="KW-0472">Membrane</keyword>
<dbReference type="PANTHER" id="PTHR30086:SF20">
    <property type="entry name" value="ARGININE EXPORTER PROTEIN ARGO-RELATED"/>
    <property type="match status" value="1"/>
</dbReference>
<dbReference type="AlphaFoldDB" id="D2SG01"/>
<evidence type="ECO:0000256" key="1">
    <source>
        <dbReference type="ARBA" id="ARBA00004651"/>
    </source>
</evidence>
<keyword evidence="2" id="KW-1003">Cell membrane</keyword>
<organism evidence="7 8">
    <name type="scientific">Geodermatophilus obscurus (strain ATCC 25078 / DSM 43160 / JCM 3152 / CCUG 61914 / KCC A-0152 / KCTC 9177 / NBRC 13315 / NRRL B-3577 / G-20)</name>
    <dbReference type="NCBI Taxonomy" id="526225"/>
    <lineage>
        <taxon>Bacteria</taxon>
        <taxon>Bacillati</taxon>
        <taxon>Actinomycetota</taxon>
        <taxon>Actinomycetes</taxon>
        <taxon>Geodermatophilales</taxon>
        <taxon>Geodermatophilaceae</taxon>
        <taxon>Geodermatophilus</taxon>
    </lineage>
</organism>
<dbReference type="Pfam" id="PF01810">
    <property type="entry name" value="LysE"/>
    <property type="match status" value="1"/>
</dbReference>
<keyword evidence="8" id="KW-1185">Reference proteome</keyword>
<dbReference type="GO" id="GO:0005886">
    <property type="term" value="C:plasma membrane"/>
    <property type="evidence" value="ECO:0007669"/>
    <property type="project" value="UniProtKB-SubCell"/>
</dbReference>
<comment type="subcellular location">
    <subcellularLocation>
        <location evidence="1">Cell membrane</location>
        <topology evidence="1">Multi-pass membrane protein</topology>
    </subcellularLocation>
</comment>